<sequence length="262" mass="28300">MSSNSFTGDEKMGYPGRSASFDGSAFCSAYLQPVTYIDTYATTSVSSTYTVVTRTTTFTTATTTDIRVSTATALCPTPSASMTCGAYGLGNSNNLIANYEPLNPEDCHQLCLHNTTCKSFQVVNDNGYTRCNLYNSPAAGIIFNDPSKLATFYDRDCGDFLPTGCTATPAAQTTTAPSLANAAIQERELEKRTYTYPYFLSINPEYMVFVCSCVVTSPSPTSTVHQTFLIPIYSTTSVTSVQTNVLVSSEHPNWSTVYTSVS</sequence>
<reference evidence="2 3" key="1">
    <citation type="submission" date="2018-05" db="EMBL/GenBank/DDBJ databases">
        <title>Genome sequencing and assembly of the regulated plant pathogen Lachnellula willkommii and related sister species for the development of diagnostic species identification markers.</title>
        <authorList>
            <person name="Giroux E."/>
            <person name="Bilodeau G."/>
        </authorList>
    </citation>
    <scope>NUCLEOTIDE SEQUENCE [LARGE SCALE GENOMIC DNA]</scope>
    <source>
        <strain evidence="2 3">CBS 268.59</strain>
    </source>
</reference>
<evidence type="ECO:0000259" key="1">
    <source>
        <dbReference type="PROSITE" id="PS50948"/>
    </source>
</evidence>
<evidence type="ECO:0000313" key="2">
    <source>
        <dbReference type="EMBL" id="TVY71418.1"/>
    </source>
</evidence>
<dbReference type="InterPro" id="IPR003609">
    <property type="entry name" value="Pan_app"/>
</dbReference>
<proteinExistence type="predicted"/>
<protein>
    <recommendedName>
        <fullName evidence="1">Apple domain-containing protein</fullName>
    </recommendedName>
</protein>
<keyword evidence="3" id="KW-1185">Reference proteome</keyword>
<comment type="caution">
    <text evidence="2">The sequence shown here is derived from an EMBL/GenBank/DDBJ whole genome shotgun (WGS) entry which is preliminary data.</text>
</comment>
<dbReference type="EMBL" id="QGMK01001236">
    <property type="protein sequence ID" value="TVY71418.1"/>
    <property type="molecule type" value="Genomic_DNA"/>
</dbReference>
<gene>
    <name evidence="2" type="ORF">LSUE1_G007361</name>
</gene>
<evidence type="ECO:0000313" key="3">
    <source>
        <dbReference type="Proteomes" id="UP000469558"/>
    </source>
</evidence>
<dbReference type="Proteomes" id="UP000469558">
    <property type="component" value="Unassembled WGS sequence"/>
</dbReference>
<feature type="domain" description="Apple" evidence="1">
    <location>
        <begin position="75"/>
        <end position="157"/>
    </location>
</feature>
<accession>A0A8T9C650</accession>
<dbReference type="OrthoDB" id="3554300at2759"/>
<name>A0A8T9C650_9HELO</name>
<organism evidence="2 3">
    <name type="scientific">Lachnellula suecica</name>
    <dbReference type="NCBI Taxonomy" id="602035"/>
    <lineage>
        <taxon>Eukaryota</taxon>
        <taxon>Fungi</taxon>
        <taxon>Dikarya</taxon>
        <taxon>Ascomycota</taxon>
        <taxon>Pezizomycotina</taxon>
        <taxon>Leotiomycetes</taxon>
        <taxon>Helotiales</taxon>
        <taxon>Lachnaceae</taxon>
        <taxon>Lachnellula</taxon>
    </lineage>
</organism>
<dbReference type="AlphaFoldDB" id="A0A8T9C650"/>
<dbReference type="PROSITE" id="PS50948">
    <property type="entry name" value="PAN"/>
    <property type="match status" value="1"/>
</dbReference>